<dbReference type="NCBIfam" id="TIGR03926">
    <property type="entry name" value="T7_EssB"/>
    <property type="match status" value="1"/>
</dbReference>
<feature type="compositionally biased region" description="Basic and acidic residues" evidence="2">
    <location>
        <begin position="357"/>
        <end position="374"/>
    </location>
</feature>
<dbReference type="OrthoDB" id="4975281at2"/>
<comment type="caution">
    <text evidence="4">The sequence shown here is derived from an EMBL/GenBank/DDBJ whole genome shotgun (WGS) entry which is preliminary data.</text>
</comment>
<evidence type="ECO:0000256" key="3">
    <source>
        <dbReference type="SAM" id="Phobius"/>
    </source>
</evidence>
<keyword evidence="3" id="KW-1133">Transmembrane helix</keyword>
<feature type="transmembrane region" description="Helical" evidence="3">
    <location>
        <begin position="220"/>
        <end position="243"/>
    </location>
</feature>
<reference evidence="4 5" key="1">
    <citation type="submission" date="2018-08" db="EMBL/GenBank/DDBJ databases">
        <title>Bacillus jemisoniae sp. nov., Bacillus chryseoplanitiae sp. nov., Bacillus resnikiae sp. nov., and Bacillus frankliniae sp. nov., isolated from Viking spacecraft and associated surfaces.</title>
        <authorList>
            <person name="Seuylemezian A."/>
            <person name="Vaishampayan P."/>
        </authorList>
    </citation>
    <scope>NUCLEOTIDE SEQUENCE [LARGE SCALE GENOMIC DNA]</scope>
    <source>
        <strain evidence="4 5">JJ-247</strain>
    </source>
</reference>
<dbReference type="InterPro" id="IPR018778">
    <property type="entry name" value="T7SS_EssB"/>
</dbReference>
<organism evidence="4 5">
    <name type="scientific">Mesobacillus zeae</name>
    <dbReference type="NCBI Taxonomy" id="1917180"/>
    <lineage>
        <taxon>Bacteria</taxon>
        <taxon>Bacillati</taxon>
        <taxon>Bacillota</taxon>
        <taxon>Bacilli</taxon>
        <taxon>Bacillales</taxon>
        <taxon>Bacillaceae</taxon>
        <taxon>Mesobacillus</taxon>
    </lineage>
</organism>
<keyword evidence="3" id="KW-0472">Membrane</keyword>
<dbReference type="Proteomes" id="UP000265816">
    <property type="component" value="Unassembled WGS sequence"/>
</dbReference>
<keyword evidence="3" id="KW-0812">Transmembrane</keyword>
<sequence length="450" mass="51937">MSEQKQTYLEQQLEAIMKKEGNNYTLTFQKGKIKLDDAAEMEMLKEIDPSIQKNITLSEDEVNLNIQPPPNYITYNQLKKKDDLSKWIFASQLVKKVRDHSLTRLHLFVSPENIFIDQSMTPYFLHYGVKESLPPYENDRERVWNETKAVVASAVDGKFEFGQYLSFHSTLELSPLAKSIMGAESESSLLELIRENTKLIEEKEKTLVHIPRKKWKLTRYMTIGLFTLFVPAFIYALYTLIFAEPKHAAFINSQEHFLESEYSDVVSILERYDIEDMPKVVQYELALSYIINESLTEEQKEYIRNTISLQSDPMYYQYWILVGRGNAKEAMDIARSLEDRFLIAYGLVQYSEEIKANEKMSGEEKQQELEKIESEIDEYKEELKQKEEEEAELEKEQTPKQSEEKPAAEDKAGATDEAEPTKADNPDPAAADAAPKKEDGAKTEAPPAQN</sequence>
<dbReference type="AlphaFoldDB" id="A0A398B271"/>
<dbReference type="Pfam" id="PF10140">
    <property type="entry name" value="YukC"/>
    <property type="match status" value="1"/>
</dbReference>
<dbReference type="Gene3D" id="1.25.40.680">
    <property type="entry name" value="Type VII secretion system EssB, C-terminal-like domain"/>
    <property type="match status" value="1"/>
</dbReference>
<evidence type="ECO:0000313" key="4">
    <source>
        <dbReference type="EMBL" id="RID81906.1"/>
    </source>
</evidence>
<gene>
    <name evidence="4" type="primary">essB</name>
    <name evidence="4" type="ORF">D1970_20655</name>
</gene>
<name>A0A398B271_9BACI</name>
<feature type="compositionally biased region" description="Basic and acidic residues" evidence="2">
    <location>
        <begin position="394"/>
        <end position="425"/>
    </location>
</feature>
<proteinExistence type="inferred from homology"/>
<feature type="region of interest" description="Disordered" evidence="2">
    <location>
        <begin position="357"/>
        <end position="450"/>
    </location>
</feature>
<evidence type="ECO:0000313" key="5">
    <source>
        <dbReference type="Proteomes" id="UP000265816"/>
    </source>
</evidence>
<dbReference type="Gene3D" id="1.10.510.10">
    <property type="entry name" value="Transferase(Phosphotransferase) domain 1"/>
    <property type="match status" value="1"/>
</dbReference>
<evidence type="ECO:0000256" key="2">
    <source>
        <dbReference type="SAM" id="MobiDB-lite"/>
    </source>
</evidence>
<keyword evidence="5" id="KW-1185">Reference proteome</keyword>
<accession>A0A398B271</accession>
<protein>
    <submittedName>
        <fullName evidence="4">Type VII secretion protein EssB</fullName>
    </submittedName>
</protein>
<comment type="similarity">
    <text evidence="1">Belongs to the EssB family.</text>
</comment>
<dbReference type="RefSeq" id="WP_119114742.1">
    <property type="nucleotide sequence ID" value="NZ_CBCSEO010000029.1"/>
</dbReference>
<evidence type="ECO:0000256" key="1">
    <source>
        <dbReference type="ARBA" id="ARBA00010163"/>
    </source>
</evidence>
<dbReference type="InterPro" id="IPR042565">
    <property type="entry name" value="T7SS_EssB_C"/>
</dbReference>
<dbReference type="EMBL" id="QWVT01000046">
    <property type="protein sequence ID" value="RID81906.1"/>
    <property type="molecule type" value="Genomic_DNA"/>
</dbReference>